<dbReference type="Proteomes" id="UP000298030">
    <property type="component" value="Unassembled WGS sequence"/>
</dbReference>
<feature type="compositionally biased region" description="Polar residues" evidence="1">
    <location>
        <begin position="52"/>
        <end position="76"/>
    </location>
</feature>
<gene>
    <name evidence="2" type="ORF">FA13DRAFT_1731759</name>
</gene>
<keyword evidence="3" id="KW-1185">Reference proteome</keyword>
<evidence type="ECO:0000256" key="1">
    <source>
        <dbReference type="SAM" id="MobiDB-lite"/>
    </source>
</evidence>
<proteinExistence type="predicted"/>
<feature type="region of interest" description="Disordered" evidence="1">
    <location>
        <begin position="52"/>
        <end position="77"/>
    </location>
</feature>
<sequence>MIYNEDGLTILDVLNASIHHAHPHSPIHPYSRGCRSYAIYGCRTNFGGPKSRTQNGSWSTLGTVRSSNFTRGSSGQARHISETMPVEKNQKTPKKMSPSWLTRRIRGRMPTVWKLDFEDIICMIGSRNPGVTEDNAAEWRSTHRRAQGSSAQEPSLTAFDGAAFAVDYMCSSPDLEIGTDRFVSKSGLNDEALPEDVRFVSGHRWLAYYAHILDIFERFFTKYSDLACYLRLTVSRLKPSFHFPPCAQTCRMAGDNRS</sequence>
<organism evidence="2 3">
    <name type="scientific">Coprinellus micaceus</name>
    <name type="common">Glistening ink-cap mushroom</name>
    <name type="synonym">Coprinus micaceus</name>
    <dbReference type="NCBI Taxonomy" id="71717"/>
    <lineage>
        <taxon>Eukaryota</taxon>
        <taxon>Fungi</taxon>
        <taxon>Dikarya</taxon>
        <taxon>Basidiomycota</taxon>
        <taxon>Agaricomycotina</taxon>
        <taxon>Agaricomycetes</taxon>
        <taxon>Agaricomycetidae</taxon>
        <taxon>Agaricales</taxon>
        <taxon>Agaricineae</taxon>
        <taxon>Psathyrellaceae</taxon>
        <taxon>Coprinellus</taxon>
    </lineage>
</organism>
<name>A0A4Y7TF36_COPMI</name>
<evidence type="ECO:0000313" key="3">
    <source>
        <dbReference type="Proteomes" id="UP000298030"/>
    </source>
</evidence>
<dbReference type="EMBL" id="QPFP01000015">
    <property type="protein sequence ID" value="TEB32558.1"/>
    <property type="molecule type" value="Genomic_DNA"/>
</dbReference>
<protein>
    <submittedName>
        <fullName evidence="2">Uncharacterized protein</fullName>
    </submittedName>
</protein>
<reference evidence="2 3" key="1">
    <citation type="journal article" date="2019" name="Nat. Ecol. Evol.">
        <title>Megaphylogeny resolves global patterns of mushroom evolution.</title>
        <authorList>
            <person name="Varga T."/>
            <person name="Krizsan K."/>
            <person name="Foldi C."/>
            <person name="Dima B."/>
            <person name="Sanchez-Garcia M."/>
            <person name="Sanchez-Ramirez S."/>
            <person name="Szollosi G.J."/>
            <person name="Szarkandi J.G."/>
            <person name="Papp V."/>
            <person name="Albert L."/>
            <person name="Andreopoulos W."/>
            <person name="Angelini C."/>
            <person name="Antonin V."/>
            <person name="Barry K.W."/>
            <person name="Bougher N.L."/>
            <person name="Buchanan P."/>
            <person name="Buyck B."/>
            <person name="Bense V."/>
            <person name="Catcheside P."/>
            <person name="Chovatia M."/>
            <person name="Cooper J."/>
            <person name="Damon W."/>
            <person name="Desjardin D."/>
            <person name="Finy P."/>
            <person name="Geml J."/>
            <person name="Haridas S."/>
            <person name="Hughes K."/>
            <person name="Justo A."/>
            <person name="Karasinski D."/>
            <person name="Kautmanova I."/>
            <person name="Kiss B."/>
            <person name="Kocsube S."/>
            <person name="Kotiranta H."/>
            <person name="LaButti K.M."/>
            <person name="Lechner B.E."/>
            <person name="Liimatainen K."/>
            <person name="Lipzen A."/>
            <person name="Lukacs Z."/>
            <person name="Mihaltcheva S."/>
            <person name="Morgado L.N."/>
            <person name="Niskanen T."/>
            <person name="Noordeloos M.E."/>
            <person name="Ohm R.A."/>
            <person name="Ortiz-Santana B."/>
            <person name="Ovrebo C."/>
            <person name="Racz N."/>
            <person name="Riley R."/>
            <person name="Savchenko A."/>
            <person name="Shiryaev A."/>
            <person name="Soop K."/>
            <person name="Spirin V."/>
            <person name="Szebenyi C."/>
            <person name="Tomsovsky M."/>
            <person name="Tulloss R.E."/>
            <person name="Uehling J."/>
            <person name="Grigoriev I.V."/>
            <person name="Vagvolgyi C."/>
            <person name="Papp T."/>
            <person name="Martin F.M."/>
            <person name="Miettinen O."/>
            <person name="Hibbett D.S."/>
            <person name="Nagy L.G."/>
        </authorList>
    </citation>
    <scope>NUCLEOTIDE SEQUENCE [LARGE SCALE GENOMIC DNA]</scope>
    <source>
        <strain evidence="2 3">FP101781</strain>
    </source>
</reference>
<evidence type="ECO:0000313" key="2">
    <source>
        <dbReference type="EMBL" id="TEB32558.1"/>
    </source>
</evidence>
<accession>A0A4Y7TF36</accession>
<comment type="caution">
    <text evidence="2">The sequence shown here is derived from an EMBL/GenBank/DDBJ whole genome shotgun (WGS) entry which is preliminary data.</text>
</comment>
<dbReference type="AlphaFoldDB" id="A0A4Y7TF36"/>